<dbReference type="AlphaFoldDB" id="A0A1I0FZN6"/>
<evidence type="ECO:0000256" key="2">
    <source>
        <dbReference type="ARBA" id="ARBA00008150"/>
    </source>
</evidence>
<dbReference type="Proteomes" id="UP000199308">
    <property type="component" value="Unassembled WGS sequence"/>
</dbReference>
<comment type="subcellular location">
    <subcellularLocation>
        <location evidence="1">Periplasm</location>
    </subcellularLocation>
</comment>
<keyword evidence="4" id="KW-0574">Periplasm</keyword>
<feature type="chain" id="PRO_5011772529" evidence="5">
    <location>
        <begin position="19"/>
        <end position="315"/>
    </location>
</feature>
<evidence type="ECO:0000256" key="1">
    <source>
        <dbReference type="ARBA" id="ARBA00004418"/>
    </source>
</evidence>
<evidence type="ECO:0000313" key="8">
    <source>
        <dbReference type="EMBL" id="SET63012.1"/>
    </source>
</evidence>
<accession>A0A1I0FZN6</accession>
<dbReference type="Pfam" id="PF03888">
    <property type="entry name" value="MucB_RseB"/>
    <property type="match status" value="1"/>
</dbReference>
<feature type="domain" description="MucB/RseB C-terminal" evidence="7">
    <location>
        <begin position="219"/>
        <end position="312"/>
    </location>
</feature>
<dbReference type="STRING" id="349064.SAMN05660429_02268"/>
<dbReference type="EMBL" id="FOHK01000010">
    <property type="protein sequence ID" value="SET63012.1"/>
    <property type="molecule type" value="Genomic_DNA"/>
</dbReference>
<dbReference type="InterPro" id="IPR033434">
    <property type="entry name" value="MucB/RseB_N"/>
</dbReference>
<evidence type="ECO:0000256" key="5">
    <source>
        <dbReference type="SAM" id="SignalP"/>
    </source>
</evidence>
<dbReference type="GO" id="GO:0030288">
    <property type="term" value="C:outer membrane-bounded periplasmic space"/>
    <property type="evidence" value="ECO:0007669"/>
    <property type="project" value="TreeGrafter"/>
</dbReference>
<dbReference type="Gene3D" id="3.30.200.100">
    <property type="entry name" value="MucB/RseB, C-terminal domain"/>
    <property type="match status" value="1"/>
</dbReference>
<reference evidence="8 9" key="1">
    <citation type="submission" date="2016-10" db="EMBL/GenBank/DDBJ databases">
        <authorList>
            <person name="de Groot N.N."/>
        </authorList>
    </citation>
    <scope>NUCLEOTIDE SEQUENCE [LARGE SCALE GENOMIC DNA]</scope>
    <source>
        <strain evidence="8 9">DSM 19706</strain>
    </source>
</reference>
<proteinExistence type="inferred from homology"/>
<comment type="similarity">
    <text evidence="2">Belongs to the RseB family.</text>
</comment>
<evidence type="ECO:0000256" key="4">
    <source>
        <dbReference type="ARBA" id="ARBA00022764"/>
    </source>
</evidence>
<evidence type="ECO:0000259" key="7">
    <source>
        <dbReference type="Pfam" id="PF17188"/>
    </source>
</evidence>
<dbReference type="PIRSF" id="PIRSF005427">
    <property type="entry name" value="RseB"/>
    <property type="match status" value="1"/>
</dbReference>
<dbReference type="InterPro" id="IPR038484">
    <property type="entry name" value="MucB/RseB_C_sf"/>
</dbReference>
<dbReference type="PANTHER" id="PTHR38782">
    <property type="match status" value="1"/>
</dbReference>
<dbReference type="Gene3D" id="2.50.20.10">
    <property type="entry name" value="Lipoprotein localisation LolA/LolB/LppX"/>
    <property type="match status" value="1"/>
</dbReference>
<dbReference type="CDD" id="cd16327">
    <property type="entry name" value="RseB"/>
    <property type="match status" value="1"/>
</dbReference>
<keyword evidence="3 5" id="KW-0732">Signal</keyword>
<evidence type="ECO:0000313" key="9">
    <source>
        <dbReference type="Proteomes" id="UP000199308"/>
    </source>
</evidence>
<name>A0A1I0FZN6_THASX</name>
<evidence type="ECO:0000256" key="3">
    <source>
        <dbReference type="ARBA" id="ARBA00022729"/>
    </source>
</evidence>
<dbReference type="InterPro" id="IPR005588">
    <property type="entry name" value="MucB_RseB"/>
</dbReference>
<dbReference type="GO" id="GO:0045152">
    <property type="term" value="F:antisigma factor binding"/>
    <property type="evidence" value="ECO:0007669"/>
    <property type="project" value="TreeGrafter"/>
</dbReference>
<sequence>MIKRFFMCLLVISLPATATEAPKSAEQLLSQLANTLKNTNFTTSFVVVKNNHADPYHWFHGVGENGDQLSIVSLLNGPRRDILRRGDTVSYVEPEFAPYSIEAKHISSPIPSILSGDILSLNDSYNFVLVGKNRVLGRPAQLIRLVSKDPHKYGHWLWLDQQTSFPLKIAIANKKGQLLEQIQFTHLDVSSNLSEQLLQLSQAELPPVVESPAENDNVQLKWRLSWLPVGFESIATNRHRMSMTKQPVEYRLFSDGLVDFSVYVGPSNDSAREQSYVLDGATVVLNQVVNGIEVSLVGKVPVETAKAIVAGVVVD</sequence>
<evidence type="ECO:0000259" key="6">
    <source>
        <dbReference type="Pfam" id="PF03888"/>
    </source>
</evidence>
<organism evidence="8 9">
    <name type="scientific">Thalassotalea agarivorans</name>
    <name type="common">Thalassomonas agarivorans</name>
    <dbReference type="NCBI Taxonomy" id="349064"/>
    <lineage>
        <taxon>Bacteria</taxon>
        <taxon>Pseudomonadati</taxon>
        <taxon>Pseudomonadota</taxon>
        <taxon>Gammaproteobacteria</taxon>
        <taxon>Alteromonadales</taxon>
        <taxon>Colwelliaceae</taxon>
        <taxon>Thalassotalea</taxon>
    </lineage>
</organism>
<dbReference type="PANTHER" id="PTHR38782:SF1">
    <property type="entry name" value="SIGMA-E FACTOR REGULATORY PROTEIN RSEB"/>
    <property type="match status" value="1"/>
</dbReference>
<dbReference type="InterPro" id="IPR033436">
    <property type="entry name" value="MucB/RseB_C"/>
</dbReference>
<dbReference type="Pfam" id="PF17188">
    <property type="entry name" value="MucB_RseB_C"/>
    <property type="match status" value="1"/>
</dbReference>
<feature type="domain" description="MucB/RseB N-terminal" evidence="6">
    <location>
        <begin position="24"/>
        <end position="206"/>
    </location>
</feature>
<dbReference type="GO" id="GO:0032885">
    <property type="term" value="P:regulation of polysaccharide biosynthetic process"/>
    <property type="evidence" value="ECO:0007669"/>
    <property type="project" value="TreeGrafter"/>
</dbReference>
<gene>
    <name evidence="8" type="ORF">SAMN05660429_02268</name>
</gene>
<protein>
    <submittedName>
        <fullName evidence="8">Sigma E regulatory protein, MucB/RseB</fullName>
    </submittedName>
</protein>
<dbReference type="RefSeq" id="WP_286219622.1">
    <property type="nucleotide sequence ID" value="NZ_AP027363.1"/>
</dbReference>
<feature type="signal peptide" evidence="5">
    <location>
        <begin position="1"/>
        <end position="18"/>
    </location>
</feature>
<keyword evidence="9" id="KW-1185">Reference proteome</keyword>